<accession>A0A6L3SSY0</accession>
<dbReference type="GO" id="GO:0008270">
    <property type="term" value="F:zinc ion binding"/>
    <property type="evidence" value="ECO:0007669"/>
    <property type="project" value="InterPro"/>
</dbReference>
<dbReference type="Pfam" id="PF05443">
    <property type="entry name" value="ROS_MUCR"/>
    <property type="match status" value="1"/>
</dbReference>
<reference evidence="3 4" key="1">
    <citation type="submission" date="2019-09" db="EMBL/GenBank/DDBJ databases">
        <title>YIM 48816 draft genome.</title>
        <authorList>
            <person name="Jiang L."/>
        </authorList>
    </citation>
    <scope>NUCLEOTIDE SEQUENCE [LARGE SCALE GENOMIC DNA]</scope>
    <source>
        <strain evidence="3 4">YIM 48816</strain>
    </source>
</reference>
<gene>
    <name evidence="3" type="ORF">F6X53_29455</name>
</gene>
<comment type="caution">
    <text evidence="3">The sequence shown here is derived from an EMBL/GenBank/DDBJ whole genome shotgun (WGS) entry which is preliminary data.</text>
</comment>
<dbReference type="Proteomes" id="UP000474159">
    <property type="component" value="Unassembled WGS sequence"/>
</dbReference>
<name>A0A6L3SSY0_9HYPH</name>
<dbReference type="RefSeq" id="WP_151005068.1">
    <property type="nucleotide sequence ID" value="NZ_VZZK01000057.1"/>
</dbReference>
<feature type="region of interest" description="Disordered" evidence="2">
    <location>
        <begin position="130"/>
        <end position="154"/>
    </location>
</feature>
<dbReference type="GO" id="GO:0003677">
    <property type="term" value="F:DNA binding"/>
    <property type="evidence" value="ECO:0007669"/>
    <property type="project" value="InterPro"/>
</dbReference>
<dbReference type="AlphaFoldDB" id="A0A6L3SSY0"/>
<evidence type="ECO:0000313" key="3">
    <source>
        <dbReference type="EMBL" id="KAB1071011.1"/>
    </source>
</evidence>
<sequence length="154" mass="17033">MQQTSAQPPSSSIELTSEIVSAYVSNNRIPLSELPNLIDRVHTAVSGIVNRASENAIIEIDEKATPAQIRKSITPDYLVSFIDGKPYKTLKRHLAGHGLNPYGYRERYGLPKDYPMVAANYAAQRSALAKSSRLGQIGRQQIEAPKTLTRRRTA</sequence>
<evidence type="ECO:0000256" key="2">
    <source>
        <dbReference type="SAM" id="MobiDB-lite"/>
    </source>
</evidence>
<keyword evidence="4" id="KW-1185">Reference proteome</keyword>
<dbReference type="EMBL" id="VZZK01000057">
    <property type="protein sequence ID" value="KAB1071011.1"/>
    <property type="molecule type" value="Genomic_DNA"/>
</dbReference>
<dbReference type="InterPro" id="IPR041920">
    <property type="entry name" value="ROS/MUCR_sf"/>
</dbReference>
<proteinExistence type="inferred from homology"/>
<organism evidence="3 4">
    <name type="scientific">Methylobacterium soli</name>
    <dbReference type="NCBI Taxonomy" id="553447"/>
    <lineage>
        <taxon>Bacteria</taxon>
        <taxon>Pseudomonadati</taxon>
        <taxon>Pseudomonadota</taxon>
        <taxon>Alphaproteobacteria</taxon>
        <taxon>Hyphomicrobiales</taxon>
        <taxon>Methylobacteriaceae</taxon>
        <taxon>Methylobacterium</taxon>
    </lineage>
</organism>
<dbReference type="Gene3D" id="1.10.10.1550">
    <property type="entry name" value="ROS/MUCR transcriptional regulator protein"/>
    <property type="match status" value="1"/>
</dbReference>
<comment type="similarity">
    <text evidence="1">Belongs to the ros/MucR family.</text>
</comment>
<dbReference type="GO" id="GO:0006355">
    <property type="term" value="P:regulation of DNA-templated transcription"/>
    <property type="evidence" value="ECO:0007669"/>
    <property type="project" value="InterPro"/>
</dbReference>
<evidence type="ECO:0000313" key="4">
    <source>
        <dbReference type="Proteomes" id="UP000474159"/>
    </source>
</evidence>
<evidence type="ECO:0000256" key="1">
    <source>
        <dbReference type="ARBA" id="ARBA00007031"/>
    </source>
</evidence>
<protein>
    <submittedName>
        <fullName evidence="3">MucR family transcriptional regulator</fullName>
    </submittedName>
</protein>
<dbReference type="OrthoDB" id="8005028at2"/>
<dbReference type="InterPro" id="IPR008807">
    <property type="entry name" value="ROS_MUCR"/>
</dbReference>